<dbReference type="EMBL" id="MF287787">
    <property type="protein sequence ID" value="ATY46005.1"/>
    <property type="molecule type" value="Genomic_DNA"/>
</dbReference>
<dbReference type="EMBL" id="MG972809">
    <property type="protein sequence ID" value="AYV63039.1"/>
    <property type="molecule type" value="Genomic_DNA"/>
</dbReference>
<evidence type="ECO:0000313" key="12">
    <source>
        <dbReference type="EMBL" id="AYV63039.1"/>
    </source>
</evidence>
<comment type="similarity">
    <text evidence="2 7">Belongs to the complex I subunit 1 family.</text>
</comment>
<dbReference type="EC" id="7.1.1.2" evidence="8"/>
<dbReference type="AlphaFoldDB" id="U3MFL8"/>
<evidence type="ECO:0000256" key="2">
    <source>
        <dbReference type="ARBA" id="ARBA00010535"/>
    </source>
</evidence>
<geneLocation type="mitochondrion" evidence="10"/>
<evidence type="ECO:0000256" key="4">
    <source>
        <dbReference type="ARBA" id="ARBA00022692"/>
    </source>
</evidence>
<keyword evidence="8" id="KW-0830">Ubiquinone</keyword>
<evidence type="ECO:0000256" key="8">
    <source>
        <dbReference type="RuleBase" id="RU000473"/>
    </source>
</evidence>
<evidence type="ECO:0000256" key="1">
    <source>
        <dbReference type="ARBA" id="ARBA00004141"/>
    </source>
</evidence>
<evidence type="ECO:0000256" key="3">
    <source>
        <dbReference type="ARBA" id="ARBA00021009"/>
    </source>
</evidence>
<reference evidence="10" key="1">
    <citation type="journal article" date="2013" name="Korean J. Parasitol.">
        <title>Complete Mitochondrial Genome of Haplorchis taichui and Comparative Analysis with Other Trematodes.</title>
        <authorList>
            <person name="Lee D."/>
            <person name="Choe S."/>
            <person name="Park H."/>
            <person name="Jeon H.K."/>
            <person name="Chai J.Y."/>
            <person name="Sohn W.M."/>
            <person name="Yong T.S."/>
            <person name="Min D.Y."/>
            <person name="Rim H.J."/>
            <person name="Eom K.S."/>
        </authorList>
    </citation>
    <scope>NUCLEOTIDE SEQUENCE</scope>
</reference>
<name>U3MFL8_9TREM</name>
<dbReference type="InterPro" id="IPR001694">
    <property type="entry name" value="NADH_UbQ_OxRdtase_su1/FPO"/>
</dbReference>
<dbReference type="EMBL" id="KF214770">
    <property type="protein sequence ID" value="AGW07003.1"/>
    <property type="molecule type" value="Genomic_DNA"/>
</dbReference>
<feature type="transmembrane region" description="Helical" evidence="9">
    <location>
        <begin position="109"/>
        <end position="131"/>
    </location>
</feature>
<dbReference type="Pfam" id="PF00146">
    <property type="entry name" value="NADHdh"/>
    <property type="match status" value="1"/>
</dbReference>
<feature type="transmembrane region" description="Helical" evidence="9">
    <location>
        <begin position="278"/>
        <end position="300"/>
    </location>
</feature>
<comment type="subcellular location">
    <subcellularLocation>
        <location evidence="1">Membrane</location>
        <topology evidence="1">Multi-pass membrane protein</topology>
    </subcellularLocation>
    <subcellularLocation>
        <location evidence="7">Mitochondrion inner membrane</location>
        <topology evidence="7">Multi-pass membrane protein</topology>
    </subcellularLocation>
</comment>
<evidence type="ECO:0000313" key="11">
    <source>
        <dbReference type="EMBL" id="ATY46005.1"/>
    </source>
</evidence>
<keyword evidence="7" id="KW-0520">NAD</keyword>
<evidence type="ECO:0000256" key="7">
    <source>
        <dbReference type="RuleBase" id="RU000471"/>
    </source>
</evidence>
<feature type="transmembrane region" description="Helical" evidence="9">
    <location>
        <begin position="143"/>
        <end position="170"/>
    </location>
</feature>
<protein>
    <recommendedName>
        <fullName evidence="3 8">NADH-ubiquinone oxidoreductase chain 1</fullName>
        <ecNumber evidence="8">7.1.1.2</ecNumber>
    </recommendedName>
</protein>
<evidence type="ECO:0000313" key="10">
    <source>
        <dbReference type="EMBL" id="AGW07003.1"/>
    </source>
</evidence>
<proteinExistence type="inferred from homology"/>
<sequence>MTWLLGVYNFLSSFLGFAVIMIFVAFFILGERKVLGYMQIRKGPNKVGLVGLFQSFADLLKLIIKFKVSLYQVRSWLSWIGVYLLLFLALCYCFVFGLFYGGVSCVNGLLWVLVVTSITGYSLLSIGWGSYNKYALVSCVRSAFGSVTFEACFMCIVVIVGVVCGGYFGYSVMENAWLVLLVSPLGYALWLVGMLCECNRTPLDYAEAESELVSGLNTEYCNVPFTCLFACEYLIMFIFSWLGALLFWGGGLISFFSFVHVLFFIWARATLPRVRYDYFVAFMWKYSILILVFSLFLVVLV</sequence>
<dbReference type="GO" id="GO:0005743">
    <property type="term" value="C:mitochondrial inner membrane"/>
    <property type="evidence" value="ECO:0007669"/>
    <property type="project" value="UniProtKB-SubCell"/>
</dbReference>
<keyword evidence="6 9" id="KW-0472">Membrane</keyword>
<reference evidence="12" key="3">
    <citation type="submission" date="2018-02" db="EMBL/GenBank/DDBJ databases">
        <title>Contribution of heterophyid complete Mitochondrial Genomes to phylogenetic resolution of family Heterophyidae and superfamily Opisthorchioidea (Trematoda: Platyhelminthes).</title>
        <authorList>
            <person name="Le T.H."/>
            <person name="Nguyen T.K."/>
            <person name="Do T.R."/>
            <person name="Doan T.T.H."/>
            <person name="Nguyen T.B.N."/>
            <person name="Le V.H."/>
            <person name="Le T.K.X."/>
        </authorList>
    </citation>
    <scope>NUCLEOTIDE SEQUENCE</scope>
    <source>
        <strain evidence="12">QT3</strain>
    </source>
</reference>
<evidence type="ECO:0000256" key="9">
    <source>
        <dbReference type="SAM" id="Phobius"/>
    </source>
</evidence>
<evidence type="ECO:0000256" key="5">
    <source>
        <dbReference type="ARBA" id="ARBA00022989"/>
    </source>
</evidence>
<dbReference type="GO" id="GO:0009060">
    <property type="term" value="P:aerobic respiration"/>
    <property type="evidence" value="ECO:0007669"/>
    <property type="project" value="TreeGrafter"/>
</dbReference>
<feature type="transmembrane region" description="Helical" evidence="9">
    <location>
        <begin position="245"/>
        <end position="266"/>
    </location>
</feature>
<dbReference type="PANTHER" id="PTHR11432">
    <property type="entry name" value="NADH DEHYDROGENASE SUBUNIT 1"/>
    <property type="match status" value="1"/>
</dbReference>
<dbReference type="GO" id="GO:0003954">
    <property type="term" value="F:NADH dehydrogenase activity"/>
    <property type="evidence" value="ECO:0007669"/>
    <property type="project" value="TreeGrafter"/>
</dbReference>
<organism evidence="10">
    <name type="scientific">Haplorchis taichui</name>
    <dbReference type="NCBI Taxonomy" id="235153"/>
    <lineage>
        <taxon>Eukaryota</taxon>
        <taxon>Metazoa</taxon>
        <taxon>Spiralia</taxon>
        <taxon>Lophotrochozoa</taxon>
        <taxon>Platyhelminthes</taxon>
        <taxon>Trematoda</taxon>
        <taxon>Digenea</taxon>
        <taxon>Opisthorchiida</taxon>
        <taxon>Opisthorchiata</taxon>
        <taxon>Heterophyidae</taxon>
        <taxon>Haplorchis</taxon>
    </lineage>
</organism>
<evidence type="ECO:0000256" key="6">
    <source>
        <dbReference type="ARBA" id="ARBA00023136"/>
    </source>
</evidence>
<dbReference type="GO" id="GO:0008137">
    <property type="term" value="F:NADH dehydrogenase (ubiquinone) activity"/>
    <property type="evidence" value="ECO:0007669"/>
    <property type="project" value="UniProtKB-EC"/>
</dbReference>
<comment type="catalytic activity">
    <reaction evidence="8">
        <text>a ubiquinone + NADH + 5 H(+)(in) = a ubiquinol + NAD(+) + 4 H(+)(out)</text>
        <dbReference type="Rhea" id="RHEA:29091"/>
        <dbReference type="Rhea" id="RHEA-COMP:9565"/>
        <dbReference type="Rhea" id="RHEA-COMP:9566"/>
        <dbReference type="ChEBI" id="CHEBI:15378"/>
        <dbReference type="ChEBI" id="CHEBI:16389"/>
        <dbReference type="ChEBI" id="CHEBI:17976"/>
        <dbReference type="ChEBI" id="CHEBI:57540"/>
        <dbReference type="ChEBI" id="CHEBI:57945"/>
        <dbReference type="EC" id="7.1.1.2"/>
    </reaction>
</comment>
<feature type="transmembrane region" description="Helical" evidence="9">
    <location>
        <begin position="7"/>
        <end position="27"/>
    </location>
</feature>
<accession>U3MFL8</accession>
<gene>
    <name evidence="10" type="primary">nad1</name>
    <name evidence="11" type="synonym">NADH1</name>
</gene>
<feature type="transmembrane region" description="Helical" evidence="9">
    <location>
        <begin position="76"/>
        <end position="103"/>
    </location>
</feature>
<reference evidence="11" key="2">
    <citation type="journal article" date="2017" name="Parasit. Vectors">
        <title>Updated molecular phylogenetic data for Opisthorchis spp. (Trematoda: Opisthorchioidea) from ducks in Vietnam.</title>
        <authorList>
            <person name="Dao T.T.H."/>
            <person name="Nguyen T.T.G."/>
            <person name="Gabriel S."/>
            <person name="Bui K.L."/>
            <person name="Dorny P."/>
            <person name="Le T.H."/>
        </authorList>
    </citation>
    <scope>NUCLEOTIDE SEQUENCE</scope>
    <source>
        <strain evidence="11">HTAQT3</strain>
    </source>
</reference>
<keyword evidence="5 9" id="KW-1133">Transmembrane helix</keyword>
<keyword evidence="8 10" id="KW-0496">Mitochondrion</keyword>
<keyword evidence="4 7" id="KW-0812">Transmembrane</keyword>
<feature type="transmembrane region" description="Helical" evidence="9">
    <location>
        <begin position="176"/>
        <end position="196"/>
    </location>
</feature>
<dbReference type="PANTHER" id="PTHR11432:SF3">
    <property type="entry name" value="NADH-UBIQUINONE OXIDOREDUCTASE CHAIN 1"/>
    <property type="match status" value="1"/>
</dbReference>